<evidence type="ECO:0000256" key="1">
    <source>
        <dbReference type="SAM" id="MobiDB-lite"/>
    </source>
</evidence>
<reference evidence="2" key="1">
    <citation type="submission" date="2013-07" db="EMBL/GenBank/DDBJ databases">
        <title>The genome of an arbuscular mycorrhizal fungus provides insights into the evolution of the oldest plant symbiosis.</title>
        <authorList>
            <consortium name="DOE Joint Genome Institute"/>
            <person name="Tisserant E."/>
            <person name="Malbreil M."/>
            <person name="Kuo A."/>
            <person name="Kohler A."/>
            <person name="Symeonidi A."/>
            <person name="Balestrini R."/>
            <person name="Charron P."/>
            <person name="Duensing N."/>
            <person name="Frei-dit-Frey N."/>
            <person name="Gianinazzi-Pearson V."/>
            <person name="Gilbert B."/>
            <person name="Handa Y."/>
            <person name="Hijri M."/>
            <person name="Kaul R."/>
            <person name="Kawaguchi M."/>
            <person name="Krajinski F."/>
            <person name="Lammers P."/>
            <person name="Lapierre D."/>
            <person name="Masclaux F.G."/>
            <person name="Murat C."/>
            <person name="Morin E."/>
            <person name="Ndikumana S."/>
            <person name="Pagni M."/>
            <person name="Petitpierre D."/>
            <person name="Requena N."/>
            <person name="Rosikiewicz P."/>
            <person name="Riley R."/>
            <person name="Saito K."/>
            <person name="San Clemente H."/>
            <person name="Shapiro H."/>
            <person name="van Tuinen D."/>
            <person name="Becard G."/>
            <person name="Bonfante P."/>
            <person name="Paszkowski U."/>
            <person name="Shachar-Hill Y."/>
            <person name="Young J.P."/>
            <person name="Sanders I.R."/>
            <person name="Henrissat B."/>
            <person name="Rensing S.A."/>
            <person name="Grigoriev I.V."/>
            <person name="Corradi N."/>
            <person name="Roux C."/>
            <person name="Martin F."/>
        </authorList>
    </citation>
    <scope>NUCLEOTIDE SEQUENCE</scope>
    <source>
        <strain evidence="2">DAOM 197198</strain>
    </source>
</reference>
<feature type="region of interest" description="Disordered" evidence="1">
    <location>
        <begin position="64"/>
        <end position="90"/>
    </location>
</feature>
<evidence type="ECO:0000313" key="2">
    <source>
        <dbReference type="EMBL" id="ESA14913.1"/>
    </source>
</evidence>
<sequence length="158" mass="18814">HQQRSQLQKQQQRIFHPPFQEQYVFQQQYDPQILHLSSTLFELDENYDETYLFRDEDDEISQTCISKQSHAKKKDDDDKDQDPGEKSGWKNSEIEILLDYLQENFTSCVKKHNNQNVKIGDDIINEKIETKKNKNNVEVTTEAITEMNQTREKFGSRK</sequence>
<protein>
    <submittedName>
        <fullName evidence="2">Uncharacterized protein</fullName>
    </submittedName>
</protein>
<gene>
    <name evidence="2" type="ORF">GLOINDRAFT_95202</name>
</gene>
<feature type="non-terminal residue" evidence="2">
    <location>
        <position position="1"/>
    </location>
</feature>
<feature type="compositionally biased region" description="Basic and acidic residues" evidence="1">
    <location>
        <begin position="73"/>
        <end position="88"/>
    </location>
</feature>
<dbReference type="AlphaFoldDB" id="U9U8K1"/>
<dbReference type="VEuPathDB" id="FungiDB:RhiirFUN_014808"/>
<dbReference type="HOGENOM" id="CLU_1673508_0_0_1"/>
<proteinExistence type="predicted"/>
<accession>U9U8K1</accession>
<organism evidence="2">
    <name type="scientific">Rhizophagus irregularis (strain DAOM 181602 / DAOM 197198 / MUCL 43194)</name>
    <name type="common">Arbuscular mycorrhizal fungus</name>
    <name type="synonym">Glomus intraradices</name>
    <dbReference type="NCBI Taxonomy" id="747089"/>
    <lineage>
        <taxon>Eukaryota</taxon>
        <taxon>Fungi</taxon>
        <taxon>Fungi incertae sedis</taxon>
        <taxon>Mucoromycota</taxon>
        <taxon>Glomeromycotina</taxon>
        <taxon>Glomeromycetes</taxon>
        <taxon>Glomerales</taxon>
        <taxon>Glomeraceae</taxon>
        <taxon>Rhizophagus</taxon>
    </lineage>
</organism>
<name>U9U8K1_RHIID</name>
<dbReference type="EMBL" id="KI282454">
    <property type="protein sequence ID" value="ESA14913.1"/>
    <property type="molecule type" value="Genomic_DNA"/>
</dbReference>